<accession>A0A9D9EIS0</accession>
<proteinExistence type="predicted"/>
<dbReference type="EMBL" id="JADIMQ010000051">
    <property type="protein sequence ID" value="MBO8448354.1"/>
    <property type="molecule type" value="Genomic_DNA"/>
</dbReference>
<comment type="caution">
    <text evidence="2">The sequence shown here is derived from an EMBL/GenBank/DDBJ whole genome shotgun (WGS) entry which is preliminary data.</text>
</comment>
<feature type="chain" id="PRO_5039176113" evidence="1">
    <location>
        <begin position="20"/>
        <end position="725"/>
    </location>
</feature>
<evidence type="ECO:0000313" key="2">
    <source>
        <dbReference type="EMBL" id="MBO8448354.1"/>
    </source>
</evidence>
<sequence length="725" mass="79231">MKKYILVLGLAAFAAASCSIDENKLAQPETDGPRLVLSGETTMNTKVSVGEKDGDIYPLLWVTGDVIRISTKGVAAATEEAPAPEGTFSNEAAELFSESSGSASGVFQTTNSLVAASDMDIVITYPGTAVYSEGVLTSSVPALQTQRNANSSLHVGNYALAYDNDVTLAAGQTEDVTFQLQQKTAFVKLVLSTSEYTSYNLTGASLYAAGAELAGDVSCNLETGELTVTDPSETVGAEISRPSVFSGSQEVYFTALPCDLTSNDQVYVIVTMKNPNGNETVTIPVKVNGGLLKESCLSVIEVSGISEESIPAEYKWYDPVETRDLVDGWAYGKQNTYLIEQKAAGEGETHLSIDVRARGDFSKVKEPKYYGLLTGSSEMYNNTNGTGRKLLHLPNDVLAYEPNPTNTVNSDYTIDVYCYDQSQTGRWGVVALYDKDYNIIWSFMIWKYFAGDDPRGQDVTYPEGNIVLMDRLLGATYGNTMAEEKGTFEIGVAYFQWGRKDPFMWSNSSNGVQINSYNERTTPVGSDISTAIASPNLIHAYGGEANDNGDWQEKEHRADLWGGVNNTTEWYDPSSTGYKTIYDPCPEGYRVPDTYVAYLVKNNAERWEIPNGVKYGQEEGVLNEDSPFYPSGASVLAYPLGNGTYDYWPFAGAHWAGAGANWGNRPSSNNRHAALYWFNNVLPTDARSAVCLQYCYYSASYSDTNTTATRARTFAVRCQKDTENR</sequence>
<protein>
    <submittedName>
        <fullName evidence="2">Uncharacterized protein</fullName>
    </submittedName>
</protein>
<keyword evidence="1" id="KW-0732">Signal</keyword>
<dbReference type="PROSITE" id="PS51257">
    <property type="entry name" value="PROKAR_LIPOPROTEIN"/>
    <property type="match status" value="1"/>
</dbReference>
<reference evidence="2" key="2">
    <citation type="journal article" date="2021" name="PeerJ">
        <title>Extensive microbial diversity within the chicken gut microbiome revealed by metagenomics and culture.</title>
        <authorList>
            <person name="Gilroy R."/>
            <person name="Ravi A."/>
            <person name="Getino M."/>
            <person name="Pursley I."/>
            <person name="Horton D.L."/>
            <person name="Alikhan N.F."/>
            <person name="Baker D."/>
            <person name="Gharbi K."/>
            <person name="Hall N."/>
            <person name="Watson M."/>
            <person name="Adriaenssens E.M."/>
            <person name="Foster-Nyarko E."/>
            <person name="Jarju S."/>
            <person name="Secka A."/>
            <person name="Antonio M."/>
            <person name="Oren A."/>
            <person name="Chaudhuri R.R."/>
            <person name="La Ragione R."/>
            <person name="Hildebrand F."/>
            <person name="Pallen M.J."/>
        </authorList>
    </citation>
    <scope>NUCLEOTIDE SEQUENCE</scope>
    <source>
        <strain evidence="2">20514</strain>
    </source>
</reference>
<organism evidence="2 3">
    <name type="scientific">Candidatus Cryptobacteroides merdigallinarum</name>
    <dbReference type="NCBI Taxonomy" id="2840770"/>
    <lineage>
        <taxon>Bacteria</taxon>
        <taxon>Pseudomonadati</taxon>
        <taxon>Bacteroidota</taxon>
        <taxon>Bacteroidia</taxon>
        <taxon>Bacteroidales</taxon>
        <taxon>Candidatus Cryptobacteroides</taxon>
    </lineage>
</organism>
<reference evidence="2" key="1">
    <citation type="submission" date="2020-10" db="EMBL/GenBank/DDBJ databases">
        <authorList>
            <person name="Gilroy R."/>
        </authorList>
    </citation>
    <scope>NUCLEOTIDE SEQUENCE</scope>
    <source>
        <strain evidence="2">20514</strain>
    </source>
</reference>
<dbReference type="AlphaFoldDB" id="A0A9D9EIS0"/>
<evidence type="ECO:0000256" key="1">
    <source>
        <dbReference type="SAM" id="SignalP"/>
    </source>
</evidence>
<evidence type="ECO:0000313" key="3">
    <source>
        <dbReference type="Proteomes" id="UP000810252"/>
    </source>
</evidence>
<name>A0A9D9EIS0_9BACT</name>
<gene>
    <name evidence="2" type="ORF">IAC29_03670</name>
</gene>
<dbReference type="Proteomes" id="UP000810252">
    <property type="component" value="Unassembled WGS sequence"/>
</dbReference>
<feature type="signal peptide" evidence="1">
    <location>
        <begin position="1"/>
        <end position="19"/>
    </location>
</feature>